<name>A0ABQ7AA28_BRACR</name>
<dbReference type="Gene3D" id="3.30.590.10">
    <property type="entry name" value="Glutamine synthetase/guanido kinase, catalytic domain"/>
    <property type="match status" value="2"/>
</dbReference>
<evidence type="ECO:0000259" key="6">
    <source>
        <dbReference type="PROSITE" id="PS51987"/>
    </source>
</evidence>
<proteinExistence type="inferred from homology"/>
<dbReference type="PANTHER" id="PTHR20852">
    <property type="entry name" value="GLUTAMINE SYNTHETASE"/>
    <property type="match status" value="1"/>
</dbReference>
<comment type="caution">
    <text evidence="7">The sequence shown here is derived from an EMBL/GenBank/DDBJ whole genome shotgun (WGS) entry which is preliminary data.</text>
</comment>
<organism evidence="7 8">
    <name type="scientific">Brassica cretica</name>
    <name type="common">Mustard</name>
    <dbReference type="NCBI Taxonomy" id="69181"/>
    <lineage>
        <taxon>Eukaryota</taxon>
        <taxon>Viridiplantae</taxon>
        <taxon>Streptophyta</taxon>
        <taxon>Embryophyta</taxon>
        <taxon>Tracheophyta</taxon>
        <taxon>Spermatophyta</taxon>
        <taxon>Magnoliopsida</taxon>
        <taxon>eudicotyledons</taxon>
        <taxon>Gunneridae</taxon>
        <taxon>Pentapetalae</taxon>
        <taxon>rosids</taxon>
        <taxon>malvids</taxon>
        <taxon>Brassicales</taxon>
        <taxon>Brassicaceae</taxon>
        <taxon>Brassiceae</taxon>
        <taxon>Brassica</taxon>
    </lineage>
</organism>
<evidence type="ECO:0000256" key="2">
    <source>
        <dbReference type="ARBA" id="ARBA00022598"/>
    </source>
</evidence>
<dbReference type="InterPro" id="IPR050292">
    <property type="entry name" value="Glutamine_Synthetase"/>
</dbReference>
<keyword evidence="3" id="KW-0547">Nucleotide-binding</keyword>
<keyword evidence="4" id="KW-0067">ATP-binding</keyword>
<gene>
    <name evidence="7" type="ORF">DY000_02057755</name>
</gene>
<evidence type="ECO:0000256" key="5">
    <source>
        <dbReference type="PROSITE-ProRule" id="PRU01331"/>
    </source>
</evidence>
<evidence type="ECO:0000313" key="7">
    <source>
        <dbReference type="EMBL" id="KAF3494524.1"/>
    </source>
</evidence>
<comment type="similarity">
    <text evidence="5">Belongs to the glutamine synthetase family.</text>
</comment>
<evidence type="ECO:0000256" key="3">
    <source>
        <dbReference type="ARBA" id="ARBA00022741"/>
    </source>
</evidence>
<evidence type="ECO:0000256" key="4">
    <source>
        <dbReference type="ARBA" id="ARBA00022840"/>
    </source>
</evidence>
<feature type="domain" description="GS catalytic" evidence="6">
    <location>
        <begin position="1"/>
        <end position="138"/>
    </location>
</feature>
<reference evidence="7 8" key="1">
    <citation type="journal article" date="2020" name="BMC Genomics">
        <title>Intraspecific diversification of the crop wild relative Brassica cretica Lam. using demographic model selection.</title>
        <authorList>
            <person name="Kioukis A."/>
            <person name="Michalopoulou V.A."/>
            <person name="Briers L."/>
            <person name="Pirintsos S."/>
            <person name="Studholme D.J."/>
            <person name="Pavlidis P."/>
            <person name="Sarris P.F."/>
        </authorList>
    </citation>
    <scope>NUCLEOTIDE SEQUENCE [LARGE SCALE GENOMIC DNA]</scope>
    <source>
        <strain evidence="8">cv. PFS-1207/04</strain>
    </source>
</reference>
<dbReference type="PROSITE" id="PS51987">
    <property type="entry name" value="GS_CATALYTIC"/>
    <property type="match status" value="1"/>
</dbReference>
<dbReference type="PANTHER" id="PTHR20852:SF86">
    <property type="entry name" value="GLUTAMINE SYNTHETASE CYTOSOLIC ISOZYME 1-3"/>
    <property type="match status" value="1"/>
</dbReference>
<sequence length="138" mass="15362">MRNNGGLAVIKNTIEKLQVKHKENIATYGEGNKRRLTGKHETAYINTFSWGVANRGASVKHKENIAAYGEGNERRLTGKHETAYINTFSWGVANRGASVRVGRDTEKEGKGYFEDRRPASNMDPYVVMSMIAETTILG</sequence>
<evidence type="ECO:0000313" key="8">
    <source>
        <dbReference type="Proteomes" id="UP000266723"/>
    </source>
</evidence>
<dbReference type="EMBL" id="QGKV02002055">
    <property type="protein sequence ID" value="KAF3494524.1"/>
    <property type="molecule type" value="Genomic_DNA"/>
</dbReference>
<evidence type="ECO:0000256" key="1">
    <source>
        <dbReference type="ARBA" id="ARBA00012937"/>
    </source>
</evidence>
<dbReference type="SUPFAM" id="SSF55931">
    <property type="entry name" value="Glutamine synthetase/guanido kinase"/>
    <property type="match status" value="2"/>
</dbReference>
<protein>
    <recommendedName>
        <fullName evidence="1">glutamine synthetase</fullName>
        <ecNumber evidence="1">6.3.1.2</ecNumber>
    </recommendedName>
</protein>
<dbReference type="InterPro" id="IPR014746">
    <property type="entry name" value="Gln_synth/guanido_kin_cat_dom"/>
</dbReference>
<dbReference type="InterPro" id="IPR008146">
    <property type="entry name" value="Gln_synth_cat_dom"/>
</dbReference>
<keyword evidence="8" id="KW-1185">Reference proteome</keyword>
<accession>A0ABQ7AA28</accession>
<keyword evidence="2" id="KW-0436">Ligase</keyword>
<dbReference type="Proteomes" id="UP000266723">
    <property type="component" value="Unassembled WGS sequence"/>
</dbReference>
<dbReference type="EC" id="6.3.1.2" evidence="1"/>